<protein>
    <submittedName>
        <fullName evidence="3">Uncharacterized protein</fullName>
    </submittedName>
</protein>
<evidence type="ECO:0000313" key="3">
    <source>
        <dbReference type="EMBL" id="CUP86421.1"/>
    </source>
</evidence>
<dbReference type="Proteomes" id="UP000095712">
    <property type="component" value="Unassembled WGS sequence"/>
</dbReference>
<feature type="signal peptide" evidence="2">
    <location>
        <begin position="1"/>
        <end position="28"/>
    </location>
</feature>
<sequence length="271" mass="30904">MMNRLFKRGMVIALAAAMTTSAGIPAMAAQKETQEETVTTSEVTQTNVDYGSLTQKEIEEFNSIYDRLDAIDKEVMKDADGLSDEDIYARYDQYQDETDTLMDRLEELDKKAGWIDNEEYEYSEDGYNALYDTGKLTAEEAEQLQKAYERIEEIDAEVWTDDDLSDDEIEARYAKYDDEITSLNAQIETLEKKAGWYEGYYGNLSEDEVNQLNSIYNKIDAIYDNIYNGSDNLSDEEFASRYAKYSDEIDALEAQAIALEAKAGGTKIQTY</sequence>
<organism evidence="3 4">
    <name type="scientific">Blautia wexlerae</name>
    <dbReference type="NCBI Taxonomy" id="418240"/>
    <lineage>
        <taxon>Bacteria</taxon>
        <taxon>Bacillati</taxon>
        <taxon>Bacillota</taxon>
        <taxon>Clostridia</taxon>
        <taxon>Lachnospirales</taxon>
        <taxon>Lachnospiraceae</taxon>
        <taxon>Blautia</taxon>
    </lineage>
</organism>
<evidence type="ECO:0000313" key="4">
    <source>
        <dbReference type="Proteomes" id="UP000095712"/>
    </source>
</evidence>
<keyword evidence="1" id="KW-0175">Coiled coil</keyword>
<dbReference type="AlphaFoldDB" id="A0A174RQT5"/>
<dbReference type="RefSeq" id="WP_055152721.1">
    <property type="nucleotide sequence ID" value="NZ_CZAW01000039.1"/>
</dbReference>
<evidence type="ECO:0000256" key="1">
    <source>
        <dbReference type="SAM" id="Coils"/>
    </source>
</evidence>
<accession>A0A174RQT5</accession>
<proteinExistence type="predicted"/>
<keyword evidence="2" id="KW-0732">Signal</keyword>
<evidence type="ECO:0000256" key="2">
    <source>
        <dbReference type="SAM" id="SignalP"/>
    </source>
</evidence>
<dbReference type="EMBL" id="CZAW01000039">
    <property type="protein sequence ID" value="CUP86421.1"/>
    <property type="molecule type" value="Genomic_DNA"/>
</dbReference>
<gene>
    <name evidence="3" type="ORF">ERS852523_03075</name>
</gene>
<dbReference type="OrthoDB" id="1826457at2"/>
<feature type="chain" id="PRO_5008032040" evidence="2">
    <location>
        <begin position="29"/>
        <end position="271"/>
    </location>
</feature>
<feature type="coiled-coil region" evidence="1">
    <location>
        <begin position="137"/>
        <end position="193"/>
    </location>
</feature>
<name>A0A174RQT5_9FIRM</name>
<reference evidence="3 4" key="1">
    <citation type="submission" date="2015-09" db="EMBL/GenBank/DDBJ databases">
        <authorList>
            <consortium name="Pathogen Informatics"/>
        </authorList>
    </citation>
    <scope>NUCLEOTIDE SEQUENCE [LARGE SCALE GENOMIC DNA]</scope>
    <source>
        <strain evidence="3 4">2789STDY5834911</strain>
    </source>
</reference>